<protein>
    <submittedName>
        <fullName evidence="1">Uncharacterized protein</fullName>
    </submittedName>
</protein>
<proteinExistence type="predicted"/>
<dbReference type="AlphaFoldDB" id="A0A382JXV4"/>
<accession>A0A382JXV4</accession>
<sequence length="27" mass="3117">MFKNLIFYAVLGIFLFPLEPTVLEAET</sequence>
<feature type="non-terminal residue" evidence="1">
    <location>
        <position position="27"/>
    </location>
</feature>
<dbReference type="EMBL" id="UINC01077134">
    <property type="protein sequence ID" value="SVC16970.1"/>
    <property type="molecule type" value="Genomic_DNA"/>
</dbReference>
<reference evidence="1" key="1">
    <citation type="submission" date="2018-05" db="EMBL/GenBank/DDBJ databases">
        <authorList>
            <person name="Lanie J.A."/>
            <person name="Ng W.-L."/>
            <person name="Kazmierczak K.M."/>
            <person name="Andrzejewski T.M."/>
            <person name="Davidsen T.M."/>
            <person name="Wayne K.J."/>
            <person name="Tettelin H."/>
            <person name="Glass J.I."/>
            <person name="Rusch D."/>
            <person name="Podicherti R."/>
            <person name="Tsui H.-C.T."/>
            <person name="Winkler M.E."/>
        </authorList>
    </citation>
    <scope>NUCLEOTIDE SEQUENCE</scope>
</reference>
<gene>
    <name evidence="1" type="ORF">METZ01_LOCUS269824</name>
</gene>
<evidence type="ECO:0000313" key="1">
    <source>
        <dbReference type="EMBL" id="SVC16970.1"/>
    </source>
</evidence>
<organism evidence="1">
    <name type="scientific">marine metagenome</name>
    <dbReference type="NCBI Taxonomy" id="408172"/>
    <lineage>
        <taxon>unclassified sequences</taxon>
        <taxon>metagenomes</taxon>
        <taxon>ecological metagenomes</taxon>
    </lineage>
</organism>
<name>A0A382JXV4_9ZZZZ</name>